<dbReference type="Gene3D" id="1.10.150.130">
    <property type="match status" value="1"/>
</dbReference>
<dbReference type="GO" id="GO:0003677">
    <property type="term" value="F:DNA binding"/>
    <property type="evidence" value="ECO:0007669"/>
    <property type="project" value="UniProtKB-UniRule"/>
</dbReference>
<evidence type="ECO:0000313" key="10">
    <source>
        <dbReference type="Proteomes" id="UP000078532"/>
    </source>
</evidence>
<dbReference type="EMBL" id="LYVF01000197">
    <property type="protein sequence ID" value="OAT79449.1"/>
    <property type="molecule type" value="Genomic_DNA"/>
</dbReference>
<comment type="function">
    <text evidence="1">Site-specific tyrosine recombinase, which acts by catalyzing the cutting and rejoining of the recombining DNA molecules.</text>
</comment>
<evidence type="ECO:0000256" key="2">
    <source>
        <dbReference type="ARBA" id="ARBA00008857"/>
    </source>
</evidence>
<dbReference type="PROSITE" id="PS51898">
    <property type="entry name" value="TYR_RECOMBINASE"/>
    <property type="match status" value="1"/>
</dbReference>
<name>A0A1B7LAU6_9FIRM</name>
<protein>
    <recommendedName>
        <fullName evidence="11">Integrase</fullName>
    </recommendedName>
</protein>
<keyword evidence="3" id="KW-0229">DNA integration</keyword>
<dbReference type="CDD" id="cd01189">
    <property type="entry name" value="INT_ICEBs1_C_like"/>
    <property type="match status" value="1"/>
</dbReference>
<evidence type="ECO:0000256" key="4">
    <source>
        <dbReference type="ARBA" id="ARBA00023125"/>
    </source>
</evidence>
<evidence type="ECO:0000256" key="3">
    <source>
        <dbReference type="ARBA" id="ARBA00022908"/>
    </source>
</evidence>
<evidence type="ECO:0008006" key="11">
    <source>
        <dbReference type="Google" id="ProtNLM"/>
    </source>
</evidence>
<dbReference type="InterPro" id="IPR011010">
    <property type="entry name" value="DNA_brk_join_enz"/>
</dbReference>
<dbReference type="InterPro" id="IPR010998">
    <property type="entry name" value="Integrase_recombinase_N"/>
</dbReference>
<keyword evidence="4 6" id="KW-0238">DNA-binding</keyword>
<feature type="domain" description="Core-binding (CB)" evidence="8">
    <location>
        <begin position="38"/>
        <end position="126"/>
    </location>
</feature>
<comment type="caution">
    <text evidence="9">The sequence shown here is derived from an EMBL/GenBank/DDBJ whole genome shotgun (WGS) entry which is preliminary data.</text>
</comment>
<dbReference type="Gene3D" id="1.10.443.10">
    <property type="entry name" value="Intergrase catalytic core"/>
    <property type="match status" value="1"/>
</dbReference>
<dbReference type="SUPFAM" id="SSF56349">
    <property type="entry name" value="DNA breaking-rejoining enzymes"/>
    <property type="match status" value="1"/>
</dbReference>
<dbReference type="Pfam" id="PF14659">
    <property type="entry name" value="Phage_int_SAM_3"/>
    <property type="match status" value="1"/>
</dbReference>
<comment type="similarity">
    <text evidence="2">Belongs to the 'phage' integrase family.</text>
</comment>
<keyword evidence="5" id="KW-0233">DNA recombination</keyword>
<proteinExistence type="inferred from homology"/>
<feature type="domain" description="Tyr recombinase" evidence="7">
    <location>
        <begin position="148"/>
        <end position="345"/>
    </location>
</feature>
<evidence type="ECO:0000259" key="7">
    <source>
        <dbReference type="PROSITE" id="PS51898"/>
    </source>
</evidence>
<accession>A0A1B7LAU6</accession>
<keyword evidence="10" id="KW-1185">Reference proteome</keyword>
<gene>
    <name evidence="9" type="ORF">A6M21_01615</name>
</gene>
<dbReference type="InterPro" id="IPR044068">
    <property type="entry name" value="CB"/>
</dbReference>
<dbReference type="InterPro" id="IPR013762">
    <property type="entry name" value="Integrase-like_cat_sf"/>
</dbReference>
<dbReference type="InterPro" id="IPR050808">
    <property type="entry name" value="Phage_Integrase"/>
</dbReference>
<evidence type="ECO:0000313" key="9">
    <source>
        <dbReference type="EMBL" id="OAT79449.1"/>
    </source>
</evidence>
<dbReference type="Proteomes" id="UP000078532">
    <property type="component" value="Unassembled WGS sequence"/>
</dbReference>
<dbReference type="STRING" id="1838280.A6M21_01615"/>
<sequence>MVGGKRKKIWHKAGKSLKEAQKLRNELLHKLQTKTYSYSGKKTFKEFLLEKWLPDYAEVALKISTIEGYKSIISNHIIPCIGDLRMDRLSPSDIQGYIADRRRHGLSNRTILQHYRIIHQALDHAIQWELLATNPADRVRPPSFRSEKFKPVLPPIKEVIRILETLKNTIFYVPCKIAFYTGMRRGEILALKWSNVNFDEEAFIVNETIFPSENGLVRQLPKNETSIRVVAFPHSLASVLQEQKEWQNKNRLKFKEYYQENDLICCKEDGSPINPDSFSKRFGETLKRYDLPHIRFHDLRHLNVTGLIATGADLGIVQKQVGHSSLGTTLDYNHPSFHLQKKAVEALDNTLQDLR</sequence>
<dbReference type="Pfam" id="PF00589">
    <property type="entry name" value="Phage_integrase"/>
    <property type="match status" value="1"/>
</dbReference>
<reference evidence="9 10" key="1">
    <citation type="submission" date="2016-04" db="EMBL/GenBank/DDBJ databases">
        <authorList>
            <person name="Evans L.H."/>
            <person name="Alamgir A."/>
            <person name="Owens N."/>
            <person name="Weber N.D."/>
            <person name="Virtaneva K."/>
            <person name="Barbian K."/>
            <person name="Babar A."/>
            <person name="Rosenke K."/>
        </authorList>
    </citation>
    <scope>NUCLEOTIDE SEQUENCE [LARGE SCALE GENOMIC DNA]</scope>
    <source>
        <strain evidence="9 10">LMa1</strain>
    </source>
</reference>
<dbReference type="PANTHER" id="PTHR30629:SF6">
    <property type="entry name" value="PROPHAGE INTEGRASE INTA-RELATED"/>
    <property type="match status" value="1"/>
</dbReference>
<dbReference type="PROSITE" id="PS51900">
    <property type="entry name" value="CB"/>
    <property type="match status" value="1"/>
</dbReference>
<dbReference type="GO" id="GO:0006310">
    <property type="term" value="P:DNA recombination"/>
    <property type="evidence" value="ECO:0007669"/>
    <property type="project" value="UniProtKB-KW"/>
</dbReference>
<organism evidence="9 10">
    <name type="scientific">Desulfotomaculum copahuensis</name>
    <dbReference type="NCBI Taxonomy" id="1838280"/>
    <lineage>
        <taxon>Bacteria</taxon>
        <taxon>Bacillati</taxon>
        <taxon>Bacillota</taxon>
        <taxon>Clostridia</taxon>
        <taxon>Eubacteriales</taxon>
        <taxon>Desulfotomaculaceae</taxon>
        <taxon>Desulfotomaculum</taxon>
    </lineage>
</organism>
<evidence type="ECO:0000259" key="8">
    <source>
        <dbReference type="PROSITE" id="PS51900"/>
    </source>
</evidence>
<dbReference type="InterPro" id="IPR002104">
    <property type="entry name" value="Integrase_catalytic"/>
</dbReference>
<dbReference type="AlphaFoldDB" id="A0A1B7LAU6"/>
<dbReference type="GO" id="GO:0015074">
    <property type="term" value="P:DNA integration"/>
    <property type="evidence" value="ECO:0007669"/>
    <property type="project" value="UniProtKB-KW"/>
</dbReference>
<evidence type="ECO:0000256" key="5">
    <source>
        <dbReference type="ARBA" id="ARBA00023172"/>
    </source>
</evidence>
<dbReference type="InterPro" id="IPR004107">
    <property type="entry name" value="Integrase_SAM-like_N"/>
</dbReference>
<evidence type="ECO:0000256" key="6">
    <source>
        <dbReference type="PROSITE-ProRule" id="PRU01248"/>
    </source>
</evidence>
<evidence type="ECO:0000256" key="1">
    <source>
        <dbReference type="ARBA" id="ARBA00003283"/>
    </source>
</evidence>
<dbReference type="PANTHER" id="PTHR30629">
    <property type="entry name" value="PROPHAGE INTEGRASE"/>
    <property type="match status" value="1"/>
</dbReference>